<keyword evidence="7" id="KW-1185">Reference proteome</keyword>
<dbReference type="InterPro" id="IPR023572">
    <property type="entry name" value="Archease_dom"/>
</dbReference>
<protein>
    <recommendedName>
        <fullName evidence="5">Archease domain-containing protein</fullName>
    </recommendedName>
</protein>
<dbReference type="FunFam" id="3.55.10.10:FF:000001">
    <property type="entry name" value="protein archease isoform X1"/>
    <property type="match status" value="1"/>
</dbReference>
<dbReference type="OrthoDB" id="2190767at2759"/>
<dbReference type="GO" id="GO:0046872">
    <property type="term" value="F:metal ion binding"/>
    <property type="evidence" value="ECO:0007669"/>
    <property type="project" value="UniProtKB-KW"/>
</dbReference>
<evidence type="ECO:0000256" key="4">
    <source>
        <dbReference type="ARBA" id="ARBA00022837"/>
    </source>
</evidence>
<dbReference type="EMBL" id="MRZV01000128">
    <property type="protein sequence ID" value="PIK57943.1"/>
    <property type="molecule type" value="Genomic_DNA"/>
</dbReference>
<sequence>MSSQLYLAPGVGLDVVLAMFDYMTDVSLVEKKTEEVITVDAEDFNSLLFHFLDEWLFLFSADPFFIPREVVIEEFDMENFKIKCRGYGETFDLMKHPQGTEVKAITYSNMQVHDKDPSHDIYVIIDI</sequence>
<evidence type="ECO:0000256" key="1">
    <source>
        <dbReference type="ARBA" id="ARBA00007963"/>
    </source>
</evidence>
<dbReference type="InterPro" id="IPR036820">
    <property type="entry name" value="Archease_dom_sf"/>
</dbReference>
<dbReference type="PANTHER" id="PTHR12682:SF11">
    <property type="entry name" value="PROTEIN ARCHEASE"/>
    <property type="match status" value="1"/>
</dbReference>
<evidence type="ECO:0000256" key="3">
    <source>
        <dbReference type="ARBA" id="ARBA00022723"/>
    </source>
</evidence>
<keyword evidence="3" id="KW-0479">Metal-binding</keyword>
<dbReference type="STRING" id="307972.A0A2G8LCH1"/>
<name>A0A2G8LCH1_STIJA</name>
<evidence type="ECO:0000259" key="5">
    <source>
        <dbReference type="Pfam" id="PF01951"/>
    </source>
</evidence>
<dbReference type="AlphaFoldDB" id="A0A2G8LCH1"/>
<accession>A0A2G8LCH1</accession>
<comment type="similarity">
    <text evidence="1">Belongs to the archease family.</text>
</comment>
<dbReference type="SUPFAM" id="SSF69819">
    <property type="entry name" value="MTH1598-like"/>
    <property type="match status" value="1"/>
</dbReference>
<dbReference type="Gene3D" id="3.55.10.10">
    <property type="entry name" value="Archease domain"/>
    <property type="match status" value="1"/>
</dbReference>
<evidence type="ECO:0000256" key="2">
    <source>
        <dbReference type="ARBA" id="ARBA00022694"/>
    </source>
</evidence>
<evidence type="ECO:0000313" key="7">
    <source>
        <dbReference type="Proteomes" id="UP000230750"/>
    </source>
</evidence>
<evidence type="ECO:0000313" key="6">
    <source>
        <dbReference type="EMBL" id="PIK57943.1"/>
    </source>
</evidence>
<dbReference type="PANTHER" id="PTHR12682">
    <property type="entry name" value="ARCHEASE"/>
    <property type="match status" value="1"/>
</dbReference>
<dbReference type="InterPro" id="IPR002804">
    <property type="entry name" value="Archease"/>
</dbReference>
<proteinExistence type="inferred from homology"/>
<comment type="caution">
    <text evidence="6">The sequence shown here is derived from an EMBL/GenBank/DDBJ whole genome shotgun (WGS) entry which is preliminary data.</text>
</comment>
<dbReference type="GO" id="GO:0072669">
    <property type="term" value="C:tRNA-splicing ligase complex"/>
    <property type="evidence" value="ECO:0007669"/>
    <property type="project" value="TreeGrafter"/>
</dbReference>
<reference evidence="6 7" key="1">
    <citation type="journal article" date="2017" name="PLoS Biol.">
        <title>The sea cucumber genome provides insights into morphological evolution and visceral regeneration.</title>
        <authorList>
            <person name="Zhang X."/>
            <person name="Sun L."/>
            <person name="Yuan J."/>
            <person name="Sun Y."/>
            <person name="Gao Y."/>
            <person name="Zhang L."/>
            <person name="Li S."/>
            <person name="Dai H."/>
            <person name="Hamel J.F."/>
            <person name="Liu C."/>
            <person name="Yu Y."/>
            <person name="Liu S."/>
            <person name="Lin W."/>
            <person name="Guo K."/>
            <person name="Jin S."/>
            <person name="Xu P."/>
            <person name="Storey K.B."/>
            <person name="Huan P."/>
            <person name="Zhang T."/>
            <person name="Zhou Y."/>
            <person name="Zhang J."/>
            <person name="Lin C."/>
            <person name="Li X."/>
            <person name="Xing L."/>
            <person name="Huo D."/>
            <person name="Sun M."/>
            <person name="Wang L."/>
            <person name="Mercier A."/>
            <person name="Li F."/>
            <person name="Yang H."/>
            <person name="Xiang J."/>
        </authorList>
    </citation>
    <scope>NUCLEOTIDE SEQUENCE [LARGE SCALE GENOMIC DNA]</scope>
    <source>
        <strain evidence="6">Shaxun</strain>
        <tissue evidence="6">Muscle</tissue>
    </source>
</reference>
<dbReference type="Proteomes" id="UP000230750">
    <property type="component" value="Unassembled WGS sequence"/>
</dbReference>
<dbReference type="Pfam" id="PF01951">
    <property type="entry name" value="Archease"/>
    <property type="match status" value="1"/>
</dbReference>
<feature type="domain" description="Archease" evidence="5">
    <location>
        <begin position="15"/>
        <end position="127"/>
    </location>
</feature>
<gene>
    <name evidence="6" type="ORF">BSL78_05142</name>
</gene>
<dbReference type="GO" id="GO:0006388">
    <property type="term" value="P:tRNA splicing, via endonucleolytic cleavage and ligation"/>
    <property type="evidence" value="ECO:0007669"/>
    <property type="project" value="TreeGrafter"/>
</dbReference>
<organism evidence="6 7">
    <name type="scientific">Stichopus japonicus</name>
    <name type="common">Sea cucumber</name>
    <dbReference type="NCBI Taxonomy" id="307972"/>
    <lineage>
        <taxon>Eukaryota</taxon>
        <taxon>Metazoa</taxon>
        <taxon>Echinodermata</taxon>
        <taxon>Eleutherozoa</taxon>
        <taxon>Echinozoa</taxon>
        <taxon>Holothuroidea</taxon>
        <taxon>Aspidochirotacea</taxon>
        <taxon>Aspidochirotida</taxon>
        <taxon>Stichopodidae</taxon>
        <taxon>Apostichopus</taxon>
    </lineage>
</organism>
<keyword evidence="2" id="KW-0819">tRNA processing</keyword>
<keyword evidence="4" id="KW-0106">Calcium</keyword>